<dbReference type="EMBL" id="CP000848">
    <property type="protein sequence ID" value="ABV76598.1"/>
    <property type="molecule type" value="Genomic_DNA"/>
</dbReference>
<sequence length="50" mass="6267">MFFKTLDNLFIWFPFHDLSLKLIDIIKVYDFNFSRLNIYIEVNKKQYVIY</sequence>
<organism evidence="1 2">
    <name type="scientific">Rickettsia rickettsii (strain Sheila Smith)</name>
    <dbReference type="NCBI Taxonomy" id="392021"/>
    <lineage>
        <taxon>Bacteria</taxon>
        <taxon>Pseudomonadati</taxon>
        <taxon>Pseudomonadota</taxon>
        <taxon>Alphaproteobacteria</taxon>
        <taxon>Rickettsiales</taxon>
        <taxon>Rickettsiaceae</taxon>
        <taxon>Rickettsieae</taxon>
        <taxon>Rickettsia</taxon>
        <taxon>spotted fever group</taxon>
    </lineage>
</organism>
<dbReference type="HOGENOM" id="CLU_3122190_0_0_5"/>
<reference evidence="2" key="1">
    <citation type="submission" date="2007-09" db="EMBL/GenBank/DDBJ databases">
        <title>Complete genome sequence of Rickettsia rickettsii.</title>
        <authorList>
            <person name="Madan A."/>
            <person name="Fahey J."/>
            <person name="Helton E."/>
            <person name="Ketteman M."/>
            <person name="Madan A."/>
            <person name="Rodrigues S."/>
            <person name="Sanchez A."/>
            <person name="Dasch G."/>
            <person name="Eremeeva M."/>
        </authorList>
    </citation>
    <scope>NUCLEOTIDE SEQUENCE [LARGE SCALE GENOMIC DNA]</scope>
    <source>
        <strain evidence="2">Sheila Smith</strain>
    </source>
</reference>
<dbReference type="KEGG" id="rri:A1G_05575"/>
<proteinExistence type="predicted"/>
<name>A0A0H3AXC5_RICRS</name>
<gene>
    <name evidence="1" type="ordered locus">A1G_05575</name>
</gene>
<dbReference type="Proteomes" id="UP000006832">
    <property type="component" value="Chromosome"/>
</dbReference>
<accession>A0A0H3AXC5</accession>
<dbReference type="AlphaFoldDB" id="A0A0H3AXC5"/>
<evidence type="ECO:0000313" key="2">
    <source>
        <dbReference type="Proteomes" id="UP000006832"/>
    </source>
</evidence>
<evidence type="ECO:0000313" key="1">
    <source>
        <dbReference type="EMBL" id="ABV76598.1"/>
    </source>
</evidence>
<protein>
    <submittedName>
        <fullName evidence="1">Uncharacterized protein</fullName>
    </submittedName>
</protein>